<dbReference type="SUPFAM" id="SSF52151">
    <property type="entry name" value="FabD/lysophospholipase-like"/>
    <property type="match status" value="1"/>
</dbReference>
<dbReference type="AlphaFoldDB" id="A0AA36MG98"/>
<sequence length="500" mass="53865">MLGRAAAWCEQEDQEPVVTGAPQAGLCLSGGGLAAACAAIGALRALRGSSLDLLSTVAGSAWASAAYVFGAASDVHLLGPSSSPSLLTLEELDALPPPLLQRATCQLPCPNARTLEELRRWLASCWLEPFALNGKRLAGSAQEQRRILQEYPELEEEEFLLQRADRPTWLVGGSLVAGKEQLPFQISASTVAGPPDFRTLEPIGLQPIVSPFFQDKEGALYSFGSIDTFAFGSPSEEPAKRPFTLADILTLSGLSRAGGTLGRQVAWPLQASSVEARFADGGCTDNSGLMALLQRGVRHIVWFDFSFESLDGAATAAQSSLKDIMEKFGCAQPGSRASAKQSQVFRETELSAVLQQLTVRRDAGEPGVVRRRLRLLPNEKWQIRGGQTVELVLIHLESGNSDFLSRLPQETRDELLKGQSGSFPNFPFLRPSAAAGASPCFTQRQANLLAAFAEYAVRCAGPLINSLIPASVRFEDVSKRRSQRSLIDTKSVLGTDFHRV</sequence>
<evidence type="ECO:0000313" key="1">
    <source>
        <dbReference type="EMBL" id="CAJ1370784.1"/>
    </source>
</evidence>
<reference evidence="1" key="1">
    <citation type="submission" date="2023-08" db="EMBL/GenBank/DDBJ databases">
        <authorList>
            <person name="Chen Y."/>
            <person name="Shah S."/>
            <person name="Dougan E. K."/>
            <person name="Thang M."/>
            <person name="Chan C."/>
        </authorList>
    </citation>
    <scope>NUCLEOTIDE SEQUENCE</scope>
</reference>
<protein>
    <submittedName>
        <fullName evidence="1">Uncharacterized protein</fullName>
    </submittedName>
</protein>
<accession>A0AA36MG98</accession>
<evidence type="ECO:0000313" key="2">
    <source>
        <dbReference type="Proteomes" id="UP001178507"/>
    </source>
</evidence>
<comment type="caution">
    <text evidence="1">The sequence shown here is derived from an EMBL/GenBank/DDBJ whole genome shotgun (WGS) entry which is preliminary data.</text>
</comment>
<gene>
    <name evidence="1" type="ORF">EVOR1521_LOCUS1274</name>
</gene>
<name>A0AA36MG98_9DINO</name>
<proteinExistence type="predicted"/>
<dbReference type="InterPro" id="IPR016035">
    <property type="entry name" value="Acyl_Trfase/lysoPLipase"/>
</dbReference>
<keyword evidence="2" id="KW-1185">Reference proteome</keyword>
<dbReference type="Gene3D" id="3.40.1090.10">
    <property type="entry name" value="Cytosolic phospholipase A2 catalytic domain"/>
    <property type="match status" value="1"/>
</dbReference>
<dbReference type="EMBL" id="CAUJNA010000036">
    <property type="protein sequence ID" value="CAJ1370784.1"/>
    <property type="molecule type" value="Genomic_DNA"/>
</dbReference>
<organism evidence="1 2">
    <name type="scientific">Effrenium voratum</name>
    <dbReference type="NCBI Taxonomy" id="2562239"/>
    <lineage>
        <taxon>Eukaryota</taxon>
        <taxon>Sar</taxon>
        <taxon>Alveolata</taxon>
        <taxon>Dinophyceae</taxon>
        <taxon>Suessiales</taxon>
        <taxon>Symbiodiniaceae</taxon>
        <taxon>Effrenium</taxon>
    </lineage>
</organism>
<dbReference type="Proteomes" id="UP001178507">
    <property type="component" value="Unassembled WGS sequence"/>
</dbReference>